<name>A0A3A3GQB2_9BURK</name>
<reference evidence="3" key="1">
    <citation type="submission" date="2018-09" db="EMBL/GenBank/DDBJ databases">
        <authorList>
            <person name="Zhu H."/>
        </authorList>
    </citation>
    <scope>NUCLEOTIDE SEQUENCE [LARGE SCALE GENOMIC DNA]</scope>
    <source>
        <strain evidence="3">K1S02-23</strain>
    </source>
</reference>
<feature type="transmembrane region" description="Helical" evidence="1">
    <location>
        <begin position="139"/>
        <end position="160"/>
    </location>
</feature>
<organism evidence="2 3">
    <name type="scientific">Noviherbaspirillum sedimenti</name>
    <dbReference type="NCBI Taxonomy" id="2320865"/>
    <lineage>
        <taxon>Bacteria</taxon>
        <taxon>Pseudomonadati</taxon>
        <taxon>Pseudomonadota</taxon>
        <taxon>Betaproteobacteria</taxon>
        <taxon>Burkholderiales</taxon>
        <taxon>Oxalobacteraceae</taxon>
        <taxon>Noviherbaspirillum</taxon>
    </lineage>
</organism>
<feature type="transmembrane region" description="Helical" evidence="1">
    <location>
        <begin position="93"/>
        <end position="118"/>
    </location>
</feature>
<dbReference type="AlphaFoldDB" id="A0A3A3GQB2"/>
<keyword evidence="1" id="KW-0472">Membrane</keyword>
<feature type="transmembrane region" description="Helical" evidence="1">
    <location>
        <begin position="192"/>
        <end position="210"/>
    </location>
</feature>
<accession>A0A3A3GQB2</accession>
<evidence type="ECO:0000256" key="1">
    <source>
        <dbReference type="SAM" id="Phobius"/>
    </source>
</evidence>
<feature type="transmembrane region" description="Helical" evidence="1">
    <location>
        <begin position="230"/>
        <end position="251"/>
    </location>
</feature>
<dbReference type="EMBL" id="QYUQ01000002">
    <property type="protein sequence ID" value="RJG03170.1"/>
    <property type="molecule type" value="Genomic_DNA"/>
</dbReference>
<evidence type="ECO:0000313" key="2">
    <source>
        <dbReference type="EMBL" id="RJG03170.1"/>
    </source>
</evidence>
<gene>
    <name evidence="2" type="ORF">D3878_17545</name>
</gene>
<keyword evidence="1" id="KW-0812">Transmembrane</keyword>
<dbReference type="Proteomes" id="UP000266327">
    <property type="component" value="Unassembled WGS sequence"/>
</dbReference>
<sequence>MHLVLKIGAKPIKREATMLLQDILNAYTNHPDFMKMVSIVPFMGGFLIWCYFYFLSVKDRKMPIPFWMYTFWFAHDATAAVVFYRLAEQHNGFWFFQSTWIMLVVWCVVEIVGMCLAVRFARQDIWGKYFASPVTKKQATGWVLAEIAAMFAVVFLLRGLMDDDTMFKWFVLTNAVMAIGPFYLWRTRTDRTGSSIVLAIIFVIIVANNFSPPGIGMFTTASPYFDQPWFYFAGVVLTLMTISNLFVLLRLPSKKAVEAKWQQSPAASR</sequence>
<comment type="caution">
    <text evidence="2">The sequence shown here is derived from an EMBL/GenBank/DDBJ whole genome shotgun (WGS) entry which is preliminary data.</text>
</comment>
<feature type="transmembrane region" description="Helical" evidence="1">
    <location>
        <begin position="166"/>
        <end position="185"/>
    </location>
</feature>
<feature type="transmembrane region" description="Helical" evidence="1">
    <location>
        <begin position="33"/>
        <end position="54"/>
    </location>
</feature>
<keyword evidence="1" id="KW-1133">Transmembrane helix</keyword>
<feature type="transmembrane region" description="Helical" evidence="1">
    <location>
        <begin position="66"/>
        <end position="87"/>
    </location>
</feature>
<keyword evidence="3" id="KW-1185">Reference proteome</keyword>
<proteinExistence type="predicted"/>
<protein>
    <submittedName>
        <fullName evidence="2">Uncharacterized protein</fullName>
    </submittedName>
</protein>
<evidence type="ECO:0000313" key="3">
    <source>
        <dbReference type="Proteomes" id="UP000266327"/>
    </source>
</evidence>